<accession>A0A1V9DNQ9</accession>
<dbReference type="InterPro" id="IPR000073">
    <property type="entry name" value="AB_hydrolase_1"/>
</dbReference>
<evidence type="ECO:0000259" key="2">
    <source>
        <dbReference type="Pfam" id="PF08386"/>
    </source>
</evidence>
<comment type="caution">
    <text evidence="3">The sequence shown here is derived from an EMBL/GenBank/DDBJ whole genome shotgun (WGS) entry which is preliminary data.</text>
</comment>
<dbReference type="GO" id="GO:0016020">
    <property type="term" value="C:membrane"/>
    <property type="evidence" value="ECO:0007669"/>
    <property type="project" value="TreeGrafter"/>
</dbReference>
<dbReference type="InterPro" id="IPR013595">
    <property type="entry name" value="Pept_S33_TAP-like_C"/>
</dbReference>
<dbReference type="Pfam" id="PF00561">
    <property type="entry name" value="Abhydrolase_1"/>
    <property type="match status" value="1"/>
</dbReference>
<dbReference type="Pfam" id="PF08386">
    <property type="entry name" value="Abhydrolase_4"/>
    <property type="match status" value="1"/>
</dbReference>
<protein>
    <submittedName>
        <fullName evidence="3">Pimeloyl-ACP methyl ester esterase</fullName>
    </submittedName>
</protein>
<keyword evidence="4" id="KW-1185">Reference proteome</keyword>
<dbReference type="AlphaFoldDB" id="A0A1V9DNQ9"/>
<organism evidence="3 4">
    <name type="scientific">Pantoea latae</name>
    <dbReference type="NCBI Taxonomy" id="1964541"/>
    <lineage>
        <taxon>Bacteria</taxon>
        <taxon>Pseudomonadati</taxon>
        <taxon>Pseudomonadota</taxon>
        <taxon>Gammaproteobacteria</taxon>
        <taxon>Enterobacterales</taxon>
        <taxon>Erwiniaceae</taxon>
        <taxon>Pantoea</taxon>
    </lineage>
</organism>
<dbReference type="EMBL" id="MWUE01000006">
    <property type="protein sequence ID" value="OQP35492.1"/>
    <property type="molecule type" value="Genomic_DNA"/>
</dbReference>
<name>A0A1V9DNQ9_9GAMM</name>
<evidence type="ECO:0000259" key="1">
    <source>
        <dbReference type="Pfam" id="PF00561"/>
    </source>
</evidence>
<reference evidence="3 4" key="1">
    <citation type="submission" date="2017-02" db="EMBL/GenBank/DDBJ databases">
        <title>Whole genome shotgun sequence of Pantoea agglomerans strain AS1 isolated from a cycad, Zamia floridana in Central Florida, USA.</title>
        <authorList>
            <person name="Lata P."/>
            <person name="Govindarajan S."/>
            <person name="Qi F."/>
            <person name="Li J.-L."/>
            <person name="Maurya S.K."/>
            <person name="Sahoo M.K."/>
        </authorList>
    </citation>
    <scope>NUCLEOTIDE SEQUENCE [LARGE SCALE GENOMIC DNA]</scope>
    <source>
        <strain evidence="3 4">AS1</strain>
    </source>
</reference>
<dbReference type="PANTHER" id="PTHR43798">
    <property type="entry name" value="MONOACYLGLYCEROL LIPASE"/>
    <property type="match status" value="1"/>
</dbReference>
<feature type="domain" description="Peptidase S33 tripeptidyl aminopeptidase-like C-terminal" evidence="2">
    <location>
        <begin position="239"/>
        <end position="297"/>
    </location>
</feature>
<feature type="domain" description="AB hydrolase-1" evidence="1">
    <location>
        <begin position="76"/>
        <end position="195"/>
    </location>
</feature>
<proteinExistence type="predicted"/>
<dbReference type="SUPFAM" id="SSF53474">
    <property type="entry name" value="alpha/beta-Hydrolases"/>
    <property type="match status" value="1"/>
</dbReference>
<dbReference type="Proteomes" id="UP000192769">
    <property type="component" value="Unassembled WGS sequence"/>
</dbReference>
<sequence>MRRKEQPTRWKSGALLAGLGLGAAAAWWGVQQWQRLKQTPPVSPRSHHAGLAGYFQQIGEWRMFTRVTPHDAPGLPLVLVHELVMSGRAMEELALALSNNYRVLVPDLPGFGASVLPPSAPVLSVEEQADALWQWLQHNQLTRAIWIGSASGCQVLAALAVRHPEAVAGLVFQGPTVDRHARSLLRQAWRGWRNSRLERHRSSTSLMHVDLAKAGLWRALKNHRLLLHDRIEHRLPYINVPTLLLRGSRDTVSPARWVEELGALLPRGEVLTLRGGTHTLHYVYPWSFRHAIRPFLTRIQQEEQHE</sequence>
<dbReference type="RefSeq" id="WP_081136726.1">
    <property type="nucleotide sequence ID" value="NZ_MWUE01000006.1"/>
</dbReference>
<dbReference type="PRINTS" id="PR00111">
    <property type="entry name" value="ABHYDROLASE"/>
</dbReference>
<evidence type="ECO:0000313" key="3">
    <source>
        <dbReference type="EMBL" id="OQP35492.1"/>
    </source>
</evidence>
<gene>
    <name evidence="3" type="ORF">B2J69_04220</name>
</gene>
<dbReference type="OrthoDB" id="9780765at2"/>
<dbReference type="PANTHER" id="PTHR43798:SF33">
    <property type="entry name" value="HYDROLASE, PUTATIVE (AFU_ORTHOLOGUE AFUA_2G14860)-RELATED"/>
    <property type="match status" value="1"/>
</dbReference>
<dbReference type="InterPro" id="IPR029058">
    <property type="entry name" value="AB_hydrolase_fold"/>
</dbReference>
<dbReference type="InterPro" id="IPR050266">
    <property type="entry name" value="AB_hydrolase_sf"/>
</dbReference>
<evidence type="ECO:0000313" key="4">
    <source>
        <dbReference type="Proteomes" id="UP000192769"/>
    </source>
</evidence>
<dbReference type="Gene3D" id="3.40.50.1820">
    <property type="entry name" value="alpha/beta hydrolase"/>
    <property type="match status" value="1"/>
</dbReference>